<protein>
    <submittedName>
        <fullName evidence="1">Uncharacterized protein</fullName>
    </submittedName>
</protein>
<dbReference type="OrthoDB" id="10629652at2759"/>
<evidence type="ECO:0000313" key="2">
    <source>
        <dbReference type="EMBL" id="CAL1129523.1"/>
    </source>
</evidence>
<keyword evidence="3" id="KW-1185">Reference proteome</keyword>
<sequence>MALFECNCPNSLTCCSHLYAGVVALPQYRHRAALLWAMRQDLGFRAGGHDFEQVSNGPRGGFEAARRRLKAALLKRLNLEELADGALDASLGLWARVEWLRLGQKPKLEKYWLDTIEKSLNAGIVSTEPGRSFQERLKQLLDKLHMKESELAPLLLALAHGHHDDTRSARWAKVAEKFWSQLVEVPKKEEEKKKGSHSEAELRLAAVSAVLEVSKDPGWSDLTAAEKFWCCEQRLLLDLKAPSVSEMKVPKAGSKELYKSFVELIAEWDEAPPELRMSGGTQSGFAAEFIEREAAMLLSELGGSVTHDPDLAEDALRQLLKHHFCHGEDSDWSAPAKRSLEGISEQDTAPAVLTALGASWPWHTVTDVQATALGALAAAEGWEEVASRAVQVAPSMAELRQWLHWDVIFQLPLGPLRDFLQRAAPRLGLGVFELPGLRFLKLDLSKGTCEAFEAALLSMEATDAAEAMLAFLHSSGGMRQHPLEALKPSYRKVAEQLKEAFATVAGHLLSKLPEPFHLNLEVIQMILEPFQSNETLLAIFAQAAGPAGEHAALMANAGGPVVAWTRAFWTPDGHQIVFWGQ</sequence>
<evidence type="ECO:0000313" key="1">
    <source>
        <dbReference type="EMBL" id="CAI3976148.1"/>
    </source>
</evidence>
<name>A0A9P1BPJ7_9DINO</name>
<dbReference type="EMBL" id="CAMXCT010000247">
    <property type="protein sequence ID" value="CAI3976148.1"/>
    <property type="molecule type" value="Genomic_DNA"/>
</dbReference>
<dbReference type="EMBL" id="CAMXCT030000247">
    <property type="protein sequence ID" value="CAL4763460.1"/>
    <property type="molecule type" value="Genomic_DNA"/>
</dbReference>
<reference evidence="2" key="2">
    <citation type="submission" date="2024-04" db="EMBL/GenBank/DDBJ databases">
        <authorList>
            <person name="Chen Y."/>
            <person name="Shah S."/>
            <person name="Dougan E. K."/>
            <person name="Thang M."/>
            <person name="Chan C."/>
        </authorList>
    </citation>
    <scope>NUCLEOTIDE SEQUENCE [LARGE SCALE GENOMIC DNA]</scope>
</reference>
<proteinExistence type="predicted"/>
<dbReference type="Proteomes" id="UP001152797">
    <property type="component" value="Unassembled WGS sequence"/>
</dbReference>
<organism evidence="1">
    <name type="scientific">Cladocopium goreaui</name>
    <dbReference type="NCBI Taxonomy" id="2562237"/>
    <lineage>
        <taxon>Eukaryota</taxon>
        <taxon>Sar</taxon>
        <taxon>Alveolata</taxon>
        <taxon>Dinophyceae</taxon>
        <taxon>Suessiales</taxon>
        <taxon>Symbiodiniaceae</taxon>
        <taxon>Cladocopium</taxon>
    </lineage>
</organism>
<evidence type="ECO:0000313" key="3">
    <source>
        <dbReference type="Proteomes" id="UP001152797"/>
    </source>
</evidence>
<comment type="caution">
    <text evidence="1">The sequence shown here is derived from an EMBL/GenBank/DDBJ whole genome shotgun (WGS) entry which is preliminary data.</text>
</comment>
<dbReference type="AlphaFoldDB" id="A0A9P1BPJ7"/>
<reference evidence="1" key="1">
    <citation type="submission" date="2022-10" db="EMBL/GenBank/DDBJ databases">
        <authorList>
            <person name="Chen Y."/>
            <person name="Dougan E. K."/>
            <person name="Chan C."/>
            <person name="Rhodes N."/>
            <person name="Thang M."/>
        </authorList>
    </citation>
    <scope>NUCLEOTIDE SEQUENCE</scope>
</reference>
<dbReference type="EMBL" id="CAMXCT020000247">
    <property type="protein sequence ID" value="CAL1129523.1"/>
    <property type="molecule type" value="Genomic_DNA"/>
</dbReference>
<gene>
    <name evidence="1" type="ORF">C1SCF055_LOCUS4401</name>
</gene>
<accession>A0A9P1BPJ7</accession>